<feature type="transmembrane region" description="Helical" evidence="1">
    <location>
        <begin position="183"/>
        <end position="204"/>
    </location>
</feature>
<keyword evidence="1" id="KW-0472">Membrane</keyword>
<accession>A0A326RNA5</accession>
<dbReference type="OrthoDB" id="184009at2"/>
<gene>
    <name evidence="2" type="ORF">CLV31_11316</name>
</gene>
<dbReference type="PANTHER" id="PTHR43471:SF1">
    <property type="entry name" value="ABC TRANSPORTER PERMEASE PROTEIN NOSY-RELATED"/>
    <property type="match status" value="1"/>
</dbReference>
<reference evidence="2 3" key="1">
    <citation type="submission" date="2018-06" db="EMBL/GenBank/DDBJ databases">
        <title>Genomic Encyclopedia of Archaeal and Bacterial Type Strains, Phase II (KMG-II): from individual species to whole genera.</title>
        <authorList>
            <person name="Goeker M."/>
        </authorList>
    </citation>
    <scope>NUCLEOTIDE SEQUENCE [LARGE SCALE GENOMIC DNA]</scope>
    <source>
        <strain evidence="2 3">T4</strain>
    </source>
</reference>
<organism evidence="2 3">
    <name type="scientific">Algoriphagus aquaeductus</name>
    <dbReference type="NCBI Taxonomy" id="475299"/>
    <lineage>
        <taxon>Bacteria</taxon>
        <taxon>Pseudomonadati</taxon>
        <taxon>Bacteroidota</taxon>
        <taxon>Cytophagia</taxon>
        <taxon>Cytophagales</taxon>
        <taxon>Cyclobacteriaceae</taxon>
        <taxon>Algoriphagus</taxon>
    </lineage>
</organism>
<evidence type="ECO:0000313" key="2">
    <source>
        <dbReference type="EMBL" id="PZV79701.1"/>
    </source>
</evidence>
<name>A0A326RNA5_9BACT</name>
<keyword evidence="3" id="KW-1185">Reference proteome</keyword>
<dbReference type="AlphaFoldDB" id="A0A326RNA5"/>
<dbReference type="Proteomes" id="UP000248917">
    <property type="component" value="Unassembled WGS sequence"/>
</dbReference>
<dbReference type="RefSeq" id="WP_111393946.1">
    <property type="nucleotide sequence ID" value="NZ_QKTX01000013.1"/>
</dbReference>
<feature type="transmembrane region" description="Helical" evidence="1">
    <location>
        <begin position="131"/>
        <end position="150"/>
    </location>
</feature>
<feature type="transmembrane region" description="Helical" evidence="1">
    <location>
        <begin position="249"/>
        <end position="268"/>
    </location>
</feature>
<protein>
    <submittedName>
        <fullName evidence="2">ABC-2 type transport system permease protein</fullName>
    </submittedName>
</protein>
<feature type="transmembrane region" description="Helical" evidence="1">
    <location>
        <begin position="216"/>
        <end position="237"/>
    </location>
</feature>
<evidence type="ECO:0000256" key="1">
    <source>
        <dbReference type="SAM" id="Phobius"/>
    </source>
</evidence>
<keyword evidence="1" id="KW-1133">Transmembrane helix</keyword>
<dbReference type="PANTHER" id="PTHR43471">
    <property type="entry name" value="ABC TRANSPORTER PERMEASE"/>
    <property type="match status" value="1"/>
</dbReference>
<dbReference type="EMBL" id="QKTX01000013">
    <property type="protein sequence ID" value="PZV79701.1"/>
    <property type="molecule type" value="Genomic_DNA"/>
</dbReference>
<keyword evidence="1" id="KW-0812">Transmembrane</keyword>
<dbReference type="InterPro" id="IPR021913">
    <property type="entry name" value="DUF3526"/>
</dbReference>
<comment type="caution">
    <text evidence="2">The sequence shown here is derived from an EMBL/GenBank/DDBJ whole genome shotgun (WGS) entry which is preliminary data.</text>
</comment>
<feature type="transmembrane region" description="Helical" evidence="1">
    <location>
        <begin position="26"/>
        <end position="46"/>
    </location>
</feature>
<proteinExistence type="predicted"/>
<evidence type="ECO:0000313" key="3">
    <source>
        <dbReference type="Proteomes" id="UP000248917"/>
    </source>
</evidence>
<sequence length="483" mass="54896">MNSFRKINLLAGQVWKNTLAQTSAKLLIASTNILLIVFLTIGFLNLQKHQSQIHGFGEEVREQWENSPDKHPHRMAHYGYLVFREKFPLSFFDYGMDSYLGNVIFLEAHKQNTVNFSEANLSNGLLRFGELSAGMILQVLIPLLIFFWGYDLISRDREQGTLKILFSQGVSGSELLWGRVWGLFWVNLSVVVPPFLLGFSFLFFHREPDLLGQSLIHYLFLALGYGVYFFILCMMAVSVSAKSSSSKSALIGLIGFWLLFTLIVPKVGQVLGQSAFPSPSKIEFDMAVEEELIRQGDSHNPNDPHYAALKDSLLQAYGVDSTQQLPFNYSGFIMREGERLSTQTFLSHQQRLVDQFIKQQDVLHKAAWLDPFLAIKKLSMGFAGTDYSMYLSFQDQAETYRYQLAQTMNELQIDLIGNRIKNSSDPAARLSSDYWEQFPDFHHTFLSSEEVLKQQKGTLLVLLCWLAGSVAVGTLISNRIKVF</sequence>
<dbReference type="Pfam" id="PF12040">
    <property type="entry name" value="DUF3526"/>
    <property type="match status" value="1"/>
</dbReference>